<gene>
    <name evidence="2" type="ORF">PAHAL_7G088700</name>
</gene>
<dbReference type="PANTHER" id="PTHR33064:SF37">
    <property type="entry name" value="RIBONUCLEASE H"/>
    <property type="match status" value="1"/>
</dbReference>
<dbReference type="InterPro" id="IPR041577">
    <property type="entry name" value="RT_RNaseH_2"/>
</dbReference>
<dbReference type="EMBL" id="CM008052">
    <property type="protein sequence ID" value="PVH35027.1"/>
    <property type="molecule type" value="Genomic_DNA"/>
</dbReference>
<proteinExistence type="predicted"/>
<dbReference type="InterPro" id="IPR051320">
    <property type="entry name" value="Viral_Replic_Matur_Polypro"/>
</dbReference>
<organism evidence="2">
    <name type="scientific">Panicum hallii</name>
    <dbReference type="NCBI Taxonomy" id="206008"/>
    <lineage>
        <taxon>Eukaryota</taxon>
        <taxon>Viridiplantae</taxon>
        <taxon>Streptophyta</taxon>
        <taxon>Embryophyta</taxon>
        <taxon>Tracheophyta</taxon>
        <taxon>Spermatophyta</taxon>
        <taxon>Magnoliopsida</taxon>
        <taxon>Liliopsida</taxon>
        <taxon>Poales</taxon>
        <taxon>Poaceae</taxon>
        <taxon>PACMAD clade</taxon>
        <taxon>Panicoideae</taxon>
        <taxon>Panicodae</taxon>
        <taxon>Paniceae</taxon>
        <taxon>Panicinae</taxon>
        <taxon>Panicum</taxon>
        <taxon>Panicum sect. Panicum</taxon>
    </lineage>
</organism>
<dbReference type="InterPro" id="IPR043128">
    <property type="entry name" value="Rev_trsase/Diguanyl_cyclase"/>
</dbReference>
<evidence type="ECO:0000313" key="2">
    <source>
        <dbReference type="EMBL" id="PVH35027.1"/>
    </source>
</evidence>
<accession>A0A2T8IBI9</accession>
<name>A0A2T8IBI9_9POAL</name>
<dbReference type="Proteomes" id="UP000243499">
    <property type="component" value="Chromosome 7"/>
</dbReference>
<dbReference type="Pfam" id="PF17919">
    <property type="entry name" value="RT_RNaseH_2"/>
    <property type="match status" value="1"/>
</dbReference>
<dbReference type="Gramene" id="PVH35027">
    <property type="protein sequence ID" value="PVH35027"/>
    <property type="gene ID" value="PAHAL_7G088700"/>
</dbReference>
<protein>
    <recommendedName>
        <fullName evidence="1">Reverse transcriptase/retrotransposon-derived protein RNase H-like domain-containing protein</fullName>
    </recommendedName>
</protein>
<feature type="domain" description="Reverse transcriptase/retrotransposon-derived protein RNase H-like" evidence="1">
    <location>
        <begin position="56"/>
        <end position="143"/>
    </location>
</feature>
<dbReference type="FunFam" id="3.30.70.270:FF:000020">
    <property type="entry name" value="Transposon Tf2-6 polyprotein-like Protein"/>
    <property type="match status" value="1"/>
</dbReference>
<evidence type="ECO:0000259" key="1">
    <source>
        <dbReference type="Pfam" id="PF17919"/>
    </source>
</evidence>
<dbReference type="PANTHER" id="PTHR33064">
    <property type="entry name" value="POL PROTEIN"/>
    <property type="match status" value="1"/>
</dbReference>
<dbReference type="AlphaFoldDB" id="A0A2T8IBI9"/>
<sequence length="143" mass="15774">MDSAKVQAIHDWPLPRSARAVRGFLGLAGYYRKFIHNYGSIAAPLTVLLKKEGFTWGPEVASAFLALKEAVTSAPVLAMPDFDKTFVVECDASSHGFGAVLIQEGHPIAFFSRPVAPRHQALAAYERELIGLVQAVRHWRPYL</sequence>
<dbReference type="Gene3D" id="3.30.70.270">
    <property type="match status" value="1"/>
</dbReference>
<dbReference type="SUPFAM" id="SSF56672">
    <property type="entry name" value="DNA/RNA polymerases"/>
    <property type="match status" value="1"/>
</dbReference>
<reference evidence="2" key="1">
    <citation type="submission" date="2018-04" db="EMBL/GenBank/DDBJ databases">
        <title>WGS assembly of Panicum hallii.</title>
        <authorList>
            <person name="Lovell J."/>
            <person name="Jenkins J."/>
            <person name="Lowry D."/>
            <person name="Mamidi S."/>
            <person name="Sreedasyam A."/>
            <person name="Weng X."/>
            <person name="Barry K."/>
            <person name="Bonette J."/>
            <person name="Campitelli B."/>
            <person name="Daum C."/>
            <person name="Gordon S."/>
            <person name="Gould B."/>
            <person name="Lipzen A."/>
            <person name="Macqueen A."/>
            <person name="Palacio-Mejia J."/>
            <person name="Plott C."/>
            <person name="Shakirov E."/>
            <person name="Shu S."/>
            <person name="Yoshinaga Y."/>
            <person name="Zane M."/>
            <person name="Rokhsar D."/>
            <person name="Grimwood J."/>
            <person name="Schmutz J."/>
            <person name="Juenger T."/>
        </authorList>
    </citation>
    <scope>NUCLEOTIDE SEQUENCE [LARGE SCALE GENOMIC DNA]</scope>
    <source>
        <strain evidence="2">FIL2</strain>
    </source>
</reference>
<dbReference type="InterPro" id="IPR043502">
    <property type="entry name" value="DNA/RNA_pol_sf"/>
</dbReference>